<evidence type="ECO:0000313" key="4">
    <source>
        <dbReference type="EMBL" id="MEE6263471.1"/>
    </source>
</evidence>
<reference evidence="4 5" key="1">
    <citation type="submission" date="2024-01" db="EMBL/GenBank/DDBJ databases">
        <title>Genome insights into Plantactinospora sonchi sp. nov.</title>
        <authorList>
            <person name="Wang L."/>
        </authorList>
    </citation>
    <scope>NUCLEOTIDE SEQUENCE [LARGE SCALE GENOMIC DNA]</scope>
    <source>
        <strain evidence="4 5">NEAU-QY2</strain>
    </source>
</reference>
<dbReference type="EMBL" id="JAZGQK010000038">
    <property type="protein sequence ID" value="MEE6263471.1"/>
    <property type="molecule type" value="Genomic_DNA"/>
</dbReference>
<evidence type="ECO:0000313" key="3">
    <source>
        <dbReference type="EMBL" id="MEE6262310.1"/>
    </source>
</evidence>
<dbReference type="InterPro" id="IPR039564">
    <property type="entry name" value="Peptidase_C39-like"/>
</dbReference>
<dbReference type="RefSeq" id="WP_331216224.1">
    <property type="nucleotide sequence ID" value="NZ_JAZGQK010000018.1"/>
</dbReference>
<keyword evidence="5" id="KW-1185">Reference proteome</keyword>
<accession>A0ABU7S3Z2</accession>
<gene>
    <name evidence="2" type="ORF">V1633_21745</name>
    <name evidence="3" type="ORF">V1633_27885</name>
    <name evidence="4" type="ORF">V1633_33840</name>
</gene>
<name>A0ABU7S3Z2_9ACTN</name>
<dbReference type="Proteomes" id="UP001332243">
    <property type="component" value="Unassembled WGS sequence"/>
</dbReference>
<proteinExistence type="predicted"/>
<evidence type="ECO:0000313" key="5">
    <source>
        <dbReference type="Proteomes" id="UP001332243"/>
    </source>
</evidence>
<dbReference type="InterPro" id="IPR038765">
    <property type="entry name" value="Papain-like_cys_pep_sf"/>
</dbReference>
<feature type="domain" description="Peptidase C39-like" evidence="1">
    <location>
        <begin position="70"/>
        <end position="207"/>
    </location>
</feature>
<dbReference type="EMBL" id="JAZGQK010000018">
    <property type="protein sequence ID" value="MEE6261108.1"/>
    <property type="molecule type" value="Genomic_DNA"/>
</dbReference>
<dbReference type="SUPFAM" id="SSF54001">
    <property type="entry name" value="Cysteine proteinases"/>
    <property type="match status" value="1"/>
</dbReference>
<evidence type="ECO:0000313" key="2">
    <source>
        <dbReference type="EMBL" id="MEE6261108.1"/>
    </source>
</evidence>
<dbReference type="Pfam" id="PF13529">
    <property type="entry name" value="Peptidase_C39_2"/>
    <property type="match status" value="1"/>
</dbReference>
<organism evidence="4 5">
    <name type="scientific">Plantactinospora sonchi</name>
    <dbReference type="NCBI Taxonomy" id="1544735"/>
    <lineage>
        <taxon>Bacteria</taxon>
        <taxon>Bacillati</taxon>
        <taxon>Actinomycetota</taxon>
        <taxon>Actinomycetes</taxon>
        <taxon>Micromonosporales</taxon>
        <taxon>Micromonosporaceae</taxon>
        <taxon>Plantactinospora</taxon>
    </lineage>
</organism>
<dbReference type="EMBL" id="JAZGQK010000026">
    <property type="protein sequence ID" value="MEE6262310.1"/>
    <property type="molecule type" value="Genomic_DNA"/>
</dbReference>
<protein>
    <submittedName>
        <fullName evidence="4">C39 family peptidase</fullName>
    </submittedName>
</protein>
<evidence type="ECO:0000259" key="1">
    <source>
        <dbReference type="Pfam" id="PF13529"/>
    </source>
</evidence>
<sequence>MTFVNRWLPAITETPIRKTALGIAGLAVVGGAIAGPAVTMGTPAPSMDMTPTAVTQQIGDLDKGQPSKVLDVNYEPQSTYFYCAPAATRIALSAQGHTPSQDDVARQLGTTEAGTNSAEDTTRVLNNAGGKDYHTVAIPDETAKPAEMDRLQVDVVHAIDNNRPVVANIKGTAVDTDGMAHSYEGGHYLTVVGYDDHGRKVKIADPAEPNHSEYWMSTINLANWAAERGYSA</sequence>
<comment type="caution">
    <text evidence="4">The sequence shown here is derived from an EMBL/GenBank/DDBJ whole genome shotgun (WGS) entry which is preliminary data.</text>
</comment>
<dbReference type="Gene3D" id="3.90.70.10">
    <property type="entry name" value="Cysteine proteinases"/>
    <property type="match status" value="1"/>
</dbReference>